<dbReference type="Gene3D" id="3.20.20.80">
    <property type="entry name" value="Glycosidases"/>
    <property type="match status" value="1"/>
</dbReference>
<feature type="signal peptide" evidence="1">
    <location>
        <begin position="1"/>
        <end position="21"/>
    </location>
</feature>
<evidence type="ECO:0000313" key="4">
    <source>
        <dbReference type="Proteomes" id="UP000290288"/>
    </source>
</evidence>
<organism evidence="3 4">
    <name type="scientific">Candolleomyces aberdarensis</name>
    <dbReference type="NCBI Taxonomy" id="2316362"/>
    <lineage>
        <taxon>Eukaryota</taxon>
        <taxon>Fungi</taxon>
        <taxon>Dikarya</taxon>
        <taxon>Basidiomycota</taxon>
        <taxon>Agaricomycotina</taxon>
        <taxon>Agaricomycetes</taxon>
        <taxon>Agaricomycetidae</taxon>
        <taxon>Agaricales</taxon>
        <taxon>Agaricineae</taxon>
        <taxon>Psathyrellaceae</taxon>
        <taxon>Candolleomyces</taxon>
    </lineage>
</organism>
<reference evidence="3 4" key="1">
    <citation type="submission" date="2019-01" db="EMBL/GenBank/DDBJ databases">
        <title>Draft genome sequence of Psathyrella aberdarensis IHI B618.</title>
        <authorList>
            <person name="Buettner E."/>
            <person name="Kellner H."/>
        </authorList>
    </citation>
    <scope>NUCLEOTIDE SEQUENCE [LARGE SCALE GENOMIC DNA]</scope>
    <source>
        <strain evidence="3 4">IHI B618</strain>
    </source>
</reference>
<evidence type="ECO:0000313" key="3">
    <source>
        <dbReference type="EMBL" id="RXW18669.1"/>
    </source>
</evidence>
<gene>
    <name evidence="3" type="ORF">EST38_g7188</name>
</gene>
<comment type="caution">
    <text evidence="3">The sequence shown here is derived from an EMBL/GenBank/DDBJ whole genome shotgun (WGS) entry which is preliminary data.</text>
</comment>
<dbReference type="Proteomes" id="UP000290288">
    <property type="component" value="Unassembled WGS sequence"/>
</dbReference>
<dbReference type="InterPro" id="IPR052974">
    <property type="entry name" value="GH79_Enzymes"/>
</dbReference>
<feature type="chain" id="PRO_5020702637" description="Beta-glucuronidase C-terminal domain-containing protein" evidence="1">
    <location>
        <begin position="22"/>
        <end position="537"/>
    </location>
</feature>
<name>A0A4Q2DG90_9AGAR</name>
<feature type="domain" description="Beta-glucuronidase C-terminal" evidence="2">
    <location>
        <begin position="434"/>
        <end position="532"/>
    </location>
</feature>
<dbReference type="InterPro" id="IPR031728">
    <property type="entry name" value="GlcAase_C"/>
</dbReference>
<dbReference type="OrthoDB" id="2796951at2759"/>
<dbReference type="PANTHER" id="PTHR36183:SF2">
    <property type="entry name" value="BETA-GLUCURONIDASE C-TERMINAL DOMAIN-CONTAINING PROTEIN"/>
    <property type="match status" value="1"/>
</dbReference>
<sequence>MLSSGLHHVLALVMLNTCVRALVVTIPAQAPSGASTIAPDHVSLSIEQDRWTDWIGSTSRNEFFYNSLDNLVSLTGVPPRIRLGGQTADAANPSNSPSVEFSNSFYDNTTVSSNQPYPAAFGMSVGSKFYPTVRFLPKNTRVVTGINYGANDDLRASVHISEIVKAFQSPEVVAQGVTLEAIELGHEPDRYGKDNYFKSWDIHWSDTSAKYLVEWTNWVKNIIEVLRSGWLGLPYDPPFWTASISASGPRTESWTGKYLVNNGLLPGNIAANIKTFSQHHYSGTACKGNAKDLQTLMTKSRIREGLKAFESDIRAAKSKGIDYVLGEANSFSCHGAAGVSNVAGSAIWALDYLLYASQLGISRVYFHQGVGYKFNFIQPTALSRSPLDNSAMSPPHQPYVQPSYYAAIIAAEAIGTSGNTRVVELSTSDESVSGYAFYEGDTLVKALFINSKAHLRSDDARSQVSINLELDAPVSGLVTLKRLFIPHAEASGGLTWGGLSYETPDARATGVSRVESINPADGFYLRATEVALVSFGN</sequence>
<evidence type="ECO:0000256" key="1">
    <source>
        <dbReference type="SAM" id="SignalP"/>
    </source>
</evidence>
<dbReference type="InterPro" id="IPR017853">
    <property type="entry name" value="GH"/>
</dbReference>
<dbReference type="AlphaFoldDB" id="A0A4Q2DG90"/>
<dbReference type="SUPFAM" id="SSF51445">
    <property type="entry name" value="(Trans)glycosidases"/>
    <property type="match status" value="1"/>
</dbReference>
<accession>A0A4Q2DG90</accession>
<dbReference type="EMBL" id="SDEE01000250">
    <property type="protein sequence ID" value="RXW18669.1"/>
    <property type="molecule type" value="Genomic_DNA"/>
</dbReference>
<keyword evidence="4" id="KW-1185">Reference proteome</keyword>
<dbReference type="Pfam" id="PF16862">
    <property type="entry name" value="Glyco_hydro_79C"/>
    <property type="match status" value="1"/>
</dbReference>
<proteinExistence type="predicted"/>
<keyword evidence="1" id="KW-0732">Signal</keyword>
<protein>
    <recommendedName>
        <fullName evidence="2">Beta-glucuronidase C-terminal domain-containing protein</fullName>
    </recommendedName>
</protein>
<evidence type="ECO:0000259" key="2">
    <source>
        <dbReference type="Pfam" id="PF16862"/>
    </source>
</evidence>
<dbReference type="PANTHER" id="PTHR36183">
    <property type="entry name" value="BETA-GLUCURONIDASE"/>
    <property type="match status" value="1"/>
</dbReference>